<sequence length="185" mass="20605">MRVHQIPIPAGSALAAFRDEAPHVNAEAVAVALPAGAAVDPQELARIAMTRPSDTPDALLPLVDAWIKVQRIILRPFGVSPNTMNRKKPQERPVVGNRLGPYQVLAVDGHEVLIGDRDRFIHHRMSFIVADSKAILGVVLRSLNRGGDFYWAMVRKHQTRILEQTLTRSLQRILDGQHEQRPEAN</sequence>
<reference evidence="2" key="1">
    <citation type="submission" date="2016-06" db="EMBL/GenBank/DDBJ databases">
        <authorList>
            <person name="Varghese N."/>
            <person name="Submissions Spin"/>
        </authorList>
    </citation>
    <scope>NUCLEOTIDE SEQUENCE [LARGE SCALE GENOMIC DNA]</scope>
    <source>
        <strain evidence="2">DSM 43168</strain>
    </source>
</reference>
<dbReference type="Proteomes" id="UP000183585">
    <property type="component" value="Unassembled WGS sequence"/>
</dbReference>
<evidence type="ECO:0000313" key="2">
    <source>
        <dbReference type="Proteomes" id="UP000183585"/>
    </source>
</evidence>
<proteinExistence type="predicted"/>
<protein>
    <recommendedName>
        <fullName evidence="3">DUF2867 domain-containing protein</fullName>
    </recommendedName>
</protein>
<accession>A0A1C4YSM5</accession>
<name>A0A1C4YSM5_9ACTN</name>
<dbReference type="AlphaFoldDB" id="A0A1C4YSM5"/>
<evidence type="ECO:0008006" key="3">
    <source>
        <dbReference type="Google" id="ProtNLM"/>
    </source>
</evidence>
<organism evidence="1 2">
    <name type="scientific">Micromonospora carbonacea</name>
    <dbReference type="NCBI Taxonomy" id="47853"/>
    <lineage>
        <taxon>Bacteria</taxon>
        <taxon>Bacillati</taxon>
        <taxon>Actinomycetota</taxon>
        <taxon>Actinomycetes</taxon>
        <taxon>Micromonosporales</taxon>
        <taxon>Micromonosporaceae</taxon>
        <taxon>Micromonospora</taxon>
    </lineage>
</organism>
<dbReference type="EMBL" id="FMCT01000006">
    <property type="protein sequence ID" value="SCF23656.1"/>
    <property type="molecule type" value="Genomic_DNA"/>
</dbReference>
<keyword evidence="2" id="KW-1185">Reference proteome</keyword>
<gene>
    <name evidence="1" type="ORF">GA0070563_106396</name>
</gene>
<evidence type="ECO:0000313" key="1">
    <source>
        <dbReference type="EMBL" id="SCF23656.1"/>
    </source>
</evidence>